<gene>
    <name evidence="2" type="ORF">GCM10009839_42790</name>
</gene>
<dbReference type="SUPFAM" id="SSF69304">
    <property type="entry name" value="Tricorn protease N-terminal domain"/>
    <property type="match status" value="1"/>
</dbReference>
<feature type="chain" id="PRO_5046452942" description="Cell wall-binding repeat-containing protein" evidence="1">
    <location>
        <begin position="25"/>
        <end position="662"/>
    </location>
</feature>
<feature type="signal peptide" evidence="1">
    <location>
        <begin position="1"/>
        <end position="24"/>
    </location>
</feature>
<comment type="caution">
    <text evidence="2">The sequence shown here is derived from an EMBL/GenBank/DDBJ whole genome shotgun (WGS) entry which is preliminary data.</text>
</comment>
<dbReference type="Pfam" id="PF07676">
    <property type="entry name" value="PD40"/>
    <property type="match status" value="1"/>
</dbReference>
<dbReference type="InterPro" id="IPR007253">
    <property type="entry name" value="Cell_wall-bd_2"/>
</dbReference>
<dbReference type="InterPro" id="IPR011659">
    <property type="entry name" value="WD40"/>
</dbReference>
<evidence type="ECO:0000313" key="3">
    <source>
        <dbReference type="Proteomes" id="UP001500751"/>
    </source>
</evidence>
<reference evidence="3" key="1">
    <citation type="journal article" date="2019" name="Int. J. Syst. Evol. Microbiol.">
        <title>The Global Catalogue of Microorganisms (GCM) 10K type strain sequencing project: providing services to taxonomists for standard genome sequencing and annotation.</title>
        <authorList>
            <consortium name="The Broad Institute Genomics Platform"/>
            <consortium name="The Broad Institute Genome Sequencing Center for Infectious Disease"/>
            <person name="Wu L."/>
            <person name="Ma J."/>
        </authorList>
    </citation>
    <scope>NUCLEOTIDE SEQUENCE [LARGE SCALE GENOMIC DNA]</scope>
    <source>
        <strain evidence="3">JCM 16014</strain>
    </source>
</reference>
<dbReference type="Proteomes" id="UP001500751">
    <property type="component" value="Unassembled WGS sequence"/>
</dbReference>
<dbReference type="InterPro" id="IPR051922">
    <property type="entry name" value="Bact_Sporulation_Assoc"/>
</dbReference>
<evidence type="ECO:0000256" key="1">
    <source>
        <dbReference type="SAM" id="SignalP"/>
    </source>
</evidence>
<dbReference type="EMBL" id="BAAAQN010000024">
    <property type="protein sequence ID" value="GAA2037060.1"/>
    <property type="molecule type" value="Genomic_DNA"/>
</dbReference>
<dbReference type="Gene3D" id="3.40.50.12090">
    <property type="match status" value="1"/>
</dbReference>
<protein>
    <recommendedName>
        <fullName evidence="4">Cell wall-binding repeat-containing protein</fullName>
    </recommendedName>
</protein>
<keyword evidence="1" id="KW-0732">Signal</keyword>
<evidence type="ECO:0008006" key="4">
    <source>
        <dbReference type="Google" id="ProtNLM"/>
    </source>
</evidence>
<organism evidence="2 3">
    <name type="scientific">Catenulispora yoronensis</name>
    <dbReference type="NCBI Taxonomy" id="450799"/>
    <lineage>
        <taxon>Bacteria</taxon>
        <taxon>Bacillati</taxon>
        <taxon>Actinomycetota</taxon>
        <taxon>Actinomycetes</taxon>
        <taxon>Catenulisporales</taxon>
        <taxon>Catenulisporaceae</taxon>
        <taxon>Catenulispora</taxon>
    </lineage>
</organism>
<accession>A0ABP5FZ23</accession>
<sequence length="662" mass="66988">MVGGLALAALSSGNIVGVAGAAHAADSAQGPVNGPIVYAGKDTVYHAVNPDGSGNVLAPLQQQGAPVYQPQYSPDGSRVLYADINGCWYVADADGTNALALSLQNPAQPYHASCEGMLSAYHARPAPVSVSFVSAAWSADGRNLFLLDRSGAINTLSADGTRVTRFGAGLPAASTLLSVAPNGAIAFRGPQSPDNISILDPGASAPRALTVGYEAKFSAADGRLLVRDLVLPNGMHSGDLVSTLFLVDPGSGARTAVTDAWTEFVSDFAWSPDGKQVAYTTVWGQVDTVYTRPVDGGPRVVVVQNAAAPHLAGWHNGPFPVARAADRIGGADRIETAVAASRWSYGRTGTGTGGRQAAVAVISRSDQFADALGGSALAAQKGGPLLLTATGGLDARVRDELKRVLAPGSKVYVLGGTAALSPAVEAQIKALGFGTERLAGADRFSTSVAVARAVSPNPHTVMVATGMKFPDALAAGAAAAQDAKGGVVVLSNEAALPDSVRGYLAGVNPGVADVYGVGVQGVAALRGVFPQPGANAKVTPLSGADRFATAAAVASSKLFAAGAPVARIGLATGMSWPDALSGGALIATQHGPLLLTDPSSQYLPRPELDVVKALSPHLAGVVVFGGYQAVGTVAANTAQTALGQNRYKDYNNRETPVLGGAR</sequence>
<dbReference type="Gene3D" id="2.120.10.30">
    <property type="entry name" value="TolB, C-terminal domain"/>
    <property type="match status" value="2"/>
</dbReference>
<dbReference type="Pfam" id="PF04122">
    <property type="entry name" value="CW_binding_2"/>
    <property type="match status" value="3"/>
</dbReference>
<dbReference type="PANTHER" id="PTHR30032">
    <property type="entry name" value="N-ACETYLMURAMOYL-L-ALANINE AMIDASE-RELATED"/>
    <property type="match status" value="1"/>
</dbReference>
<proteinExistence type="predicted"/>
<keyword evidence="3" id="KW-1185">Reference proteome</keyword>
<dbReference type="PANTHER" id="PTHR30032:SF8">
    <property type="entry name" value="GERMINATION-SPECIFIC N-ACETYLMURAMOYL-L-ALANINE AMIDASE"/>
    <property type="match status" value="1"/>
</dbReference>
<name>A0ABP5FZ23_9ACTN</name>
<evidence type="ECO:0000313" key="2">
    <source>
        <dbReference type="EMBL" id="GAA2037060.1"/>
    </source>
</evidence>
<dbReference type="InterPro" id="IPR011042">
    <property type="entry name" value="6-blade_b-propeller_TolB-like"/>
</dbReference>